<sequence>MALSPTGKSLNNWSHSSIRASQSRTRMKERATRMCFSCVGMQECSRCWGYSSGQQGE</sequence>
<dbReference type="EMBL" id="GBXM01071172">
    <property type="protein sequence ID" value="JAH37405.1"/>
    <property type="molecule type" value="Transcribed_RNA"/>
</dbReference>
<proteinExistence type="predicted"/>
<protein>
    <submittedName>
        <fullName evidence="2">Uncharacterized protein</fullName>
    </submittedName>
</protein>
<evidence type="ECO:0000313" key="2">
    <source>
        <dbReference type="EMBL" id="JAH37405.1"/>
    </source>
</evidence>
<dbReference type="AlphaFoldDB" id="A0A0E9S9Q1"/>
<feature type="region of interest" description="Disordered" evidence="1">
    <location>
        <begin position="1"/>
        <end position="25"/>
    </location>
</feature>
<reference evidence="2" key="2">
    <citation type="journal article" date="2015" name="Fish Shellfish Immunol.">
        <title>Early steps in the European eel (Anguilla anguilla)-Vibrio vulnificus interaction in the gills: Role of the RtxA13 toxin.</title>
        <authorList>
            <person name="Callol A."/>
            <person name="Pajuelo D."/>
            <person name="Ebbesson L."/>
            <person name="Teles M."/>
            <person name="MacKenzie S."/>
            <person name="Amaro C."/>
        </authorList>
    </citation>
    <scope>NUCLEOTIDE SEQUENCE</scope>
</reference>
<name>A0A0E9S9Q1_ANGAN</name>
<evidence type="ECO:0000256" key="1">
    <source>
        <dbReference type="SAM" id="MobiDB-lite"/>
    </source>
</evidence>
<reference evidence="2" key="1">
    <citation type="submission" date="2014-11" db="EMBL/GenBank/DDBJ databases">
        <authorList>
            <person name="Amaro Gonzalez C."/>
        </authorList>
    </citation>
    <scope>NUCLEOTIDE SEQUENCE</scope>
</reference>
<organism evidence="2">
    <name type="scientific">Anguilla anguilla</name>
    <name type="common">European freshwater eel</name>
    <name type="synonym">Muraena anguilla</name>
    <dbReference type="NCBI Taxonomy" id="7936"/>
    <lineage>
        <taxon>Eukaryota</taxon>
        <taxon>Metazoa</taxon>
        <taxon>Chordata</taxon>
        <taxon>Craniata</taxon>
        <taxon>Vertebrata</taxon>
        <taxon>Euteleostomi</taxon>
        <taxon>Actinopterygii</taxon>
        <taxon>Neopterygii</taxon>
        <taxon>Teleostei</taxon>
        <taxon>Anguilliformes</taxon>
        <taxon>Anguillidae</taxon>
        <taxon>Anguilla</taxon>
    </lineage>
</organism>
<feature type="compositionally biased region" description="Polar residues" evidence="1">
    <location>
        <begin position="1"/>
        <end position="24"/>
    </location>
</feature>
<accession>A0A0E9S9Q1</accession>